<dbReference type="InterPro" id="IPR023171">
    <property type="entry name" value="Na/H_antiporter_dom_sf"/>
</dbReference>
<protein>
    <recommendedName>
        <fullName evidence="6">Na(+)/H(+) antiporter NhaA</fullName>
    </recommendedName>
    <alternativeName>
        <fullName evidence="6">Sodium/proton antiporter NhaA</fullName>
    </alternativeName>
</protein>
<comment type="function">
    <text evidence="6">Na(+)/H(+) antiporter that extrudes sodium in exchange for external protons.</text>
</comment>
<keyword evidence="6" id="KW-0406">Ion transport</keyword>
<feature type="transmembrane region" description="Helical" evidence="6">
    <location>
        <begin position="277"/>
        <end position="298"/>
    </location>
</feature>
<dbReference type="PANTHER" id="PTHR30341">
    <property type="entry name" value="SODIUM ION/PROTON ANTIPORTER NHAA-RELATED"/>
    <property type="match status" value="1"/>
</dbReference>
<evidence type="ECO:0000256" key="5">
    <source>
        <dbReference type="ARBA" id="ARBA00023136"/>
    </source>
</evidence>
<accession>A0ABU0YM99</accession>
<evidence type="ECO:0000313" key="7">
    <source>
        <dbReference type="EMBL" id="MDQ7248849.1"/>
    </source>
</evidence>
<evidence type="ECO:0000256" key="2">
    <source>
        <dbReference type="ARBA" id="ARBA00022475"/>
    </source>
</evidence>
<dbReference type="Proteomes" id="UP001230156">
    <property type="component" value="Unassembled WGS sequence"/>
</dbReference>
<keyword evidence="6" id="KW-0813">Transport</keyword>
<feature type="transmembrane region" description="Helical" evidence="6">
    <location>
        <begin position="201"/>
        <end position="217"/>
    </location>
</feature>
<keyword evidence="4 6" id="KW-1133">Transmembrane helix</keyword>
<dbReference type="InterPro" id="IPR004670">
    <property type="entry name" value="NhaA"/>
</dbReference>
<keyword evidence="6" id="KW-0739">Sodium transport</keyword>
<feature type="transmembrane region" description="Helical" evidence="6">
    <location>
        <begin position="310"/>
        <end position="339"/>
    </location>
</feature>
<feature type="transmembrane region" description="Helical" evidence="6">
    <location>
        <begin position="381"/>
        <end position="400"/>
    </location>
</feature>
<dbReference type="Gene3D" id="1.20.1530.10">
    <property type="entry name" value="Na+/H+ antiporter like domain"/>
    <property type="match status" value="1"/>
</dbReference>
<dbReference type="RefSeq" id="WP_379956330.1">
    <property type="nucleotide sequence ID" value="NZ_JAUYVI010000004.1"/>
</dbReference>
<comment type="subcellular location">
    <subcellularLocation>
        <location evidence="1">Cell inner membrane</location>
        <topology evidence="1">Multi-pass membrane protein</topology>
    </subcellularLocation>
    <subcellularLocation>
        <location evidence="6">Cell membrane</location>
        <topology evidence="6">Multi-pass membrane protein</topology>
    </subcellularLocation>
</comment>
<feature type="transmembrane region" description="Helical" evidence="6">
    <location>
        <begin position="351"/>
        <end position="374"/>
    </location>
</feature>
<evidence type="ECO:0000256" key="1">
    <source>
        <dbReference type="ARBA" id="ARBA00004429"/>
    </source>
</evidence>
<comment type="similarity">
    <text evidence="6">Belongs to the NhaA Na(+)/H(+) (TC 2.A.33) antiporter family.</text>
</comment>
<feature type="transmembrane region" description="Helical" evidence="6">
    <location>
        <begin position="28"/>
        <end position="49"/>
    </location>
</feature>
<keyword evidence="2 6" id="KW-1003">Cell membrane</keyword>
<feature type="transmembrane region" description="Helical" evidence="6">
    <location>
        <begin position="144"/>
        <end position="164"/>
    </location>
</feature>
<evidence type="ECO:0000256" key="6">
    <source>
        <dbReference type="HAMAP-Rule" id="MF_01844"/>
    </source>
</evidence>
<dbReference type="EMBL" id="JAUYVI010000004">
    <property type="protein sequence ID" value="MDQ7248849.1"/>
    <property type="molecule type" value="Genomic_DNA"/>
</dbReference>
<dbReference type="NCBIfam" id="NF007112">
    <property type="entry name" value="PRK09561.1"/>
    <property type="match status" value="1"/>
</dbReference>
<keyword evidence="5 6" id="KW-0472">Membrane</keyword>
<proteinExistence type="inferred from homology"/>
<organism evidence="7 8">
    <name type="scientific">Dongia sedimenti</name>
    <dbReference type="NCBI Taxonomy" id="3064282"/>
    <lineage>
        <taxon>Bacteria</taxon>
        <taxon>Pseudomonadati</taxon>
        <taxon>Pseudomonadota</taxon>
        <taxon>Alphaproteobacteria</taxon>
        <taxon>Rhodospirillales</taxon>
        <taxon>Dongiaceae</taxon>
        <taxon>Dongia</taxon>
    </lineage>
</organism>
<dbReference type="HAMAP" id="MF_01844">
    <property type="entry name" value="NhaA"/>
    <property type="match status" value="1"/>
</dbReference>
<gene>
    <name evidence="6 7" type="primary">nhaA</name>
    <name evidence="7" type="ORF">Q8A70_14285</name>
</gene>
<sequence>MPSDHGSGGGSGGTPPTLPLPLQALREFLKLESAGGILLLAAAALALVISNSPLASQYEQLLALHFGPALGPVSLDKSLLHWINDGLMAVFFFLVGLEIKREVVEGELSSARQVALPGLCALGGMAVPALVFLAFNWTVPENHAGWAIPAATDIAFAMGVMALLGNRVPEGLKIFLLALAIIDDLGAIVIIAIFYTADLSLLSLGLAAIGIVGLILLNRIGVLRLTPYVLVGVFIWVCVLKSGVHATLAGVAIAFAIPLKVAGPREQAPLRRCEHALHPWVTFGIMPVFAFANAGVALGGGGLQALMQPLGLGVAGGLFIGKQLGVMLVAVLGAALGLFRLPDRVSWAQMYGASVLTGIGFTMSLFIGTLAFAGPEAAAPLRLGVIAGSLLSAVLGYVVLRLAPASRVD</sequence>
<evidence type="ECO:0000256" key="3">
    <source>
        <dbReference type="ARBA" id="ARBA00022692"/>
    </source>
</evidence>
<dbReference type="NCBIfam" id="NF007111">
    <property type="entry name" value="PRK09560.1"/>
    <property type="match status" value="1"/>
</dbReference>
<dbReference type="Pfam" id="PF06965">
    <property type="entry name" value="Na_H_antiport_1"/>
    <property type="match status" value="1"/>
</dbReference>
<keyword evidence="6" id="KW-0915">Sodium</keyword>
<keyword evidence="6" id="KW-0050">Antiport</keyword>
<dbReference type="PANTHER" id="PTHR30341:SF0">
    <property type="entry name" value="NA(+)_H(+) ANTIPORTER NHAA"/>
    <property type="match status" value="1"/>
</dbReference>
<keyword evidence="8" id="KW-1185">Reference proteome</keyword>
<comment type="catalytic activity">
    <reaction evidence="6">
        <text>Na(+)(in) + 2 H(+)(out) = Na(+)(out) + 2 H(+)(in)</text>
        <dbReference type="Rhea" id="RHEA:29251"/>
        <dbReference type="ChEBI" id="CHEBI:15378"/>
        <dbReference type="ChEBI" id="CHEBI:29101"/>
    </reaction>
</comment>
<evidence type="ECO:0000313" key="8">
    <source>
        <dbReference type="Proteomes" id="UP001230156"/>
    </source>
</evidence>
<feature type="transmembrane region" description="Helical" evidence="6">
    <location>
        <begin position="118"/>
        <end position="138"/>
    </location>
</feature>
<name>A0ABU0YM99_9PROT</name>
<feature type="transmembrane region" description="Helical" evidence="6">
    <location>
        <begin position="229"/>
        <end position="257"/>
    </location>
</feature>
<dbReference type="NCBIfam" id="TIGR00773">
    <property type="entry name" value="NhaA"/>
    <property type="match status" value="1"/>
</dbReference>
<reference evidence="8" key="1">
    <citation type="submission" date="2023-08" db="EMBL/GenBank/DDBJ databases">
        <title>Rhodospirillaceae gen. nov., a novel taxon isolated from the Yangtze River Yuezi River estuary sludge.</title>
        <authorList>
            <person name="Ruan L."/>
        </authorList>
    </citation>
    <scope>NUCLEOTIDE SEQUENCE [LARGE SCALE GENOMIC DNA]</scope>
    <source>
        <strain evidence="8">R-7</strain>
    </source>
</reference>
<feature type="transmembrane region" description="Helical" evidence="6">
    <location>
        <begin position="176"/>
        <end position="195"/>
    </location>
</feature>
<keyword evidence="3 6" id="KW-0812">Transmembrane</keyword>
<evidence type="ECO:0000256" key="4">
    <source>
        <dbReference type="ARBA" id="ARBA00022989"/>
    </source>
</evidence>
<comment type="caution">
    <text evidence="7">The sequence shown here is derived from an EMBL/GenBank/DDBJ whole genome shotgun (WGS) entry which is preliminary data.</text>
</comment>